<evidence type="ECO:0008006" key="3">
    <source>
        <dbReference type="Google" id="ProtNLM"/>
    </source>
</evidence>
<gene>
    <name evidence="1" type="ORF">H6A04_08900</name>
</gene>
<dbReference type="RefSeq" id="WP_204716492.1">
    <property type="nucleotide sequence ID" value="NZ_JACJLT010000095.1"/>
</dbReference>
<keyword evidence="2" id="KW-1185">Reference proteome</keyword>
<dbReference type="Proteomes" id="UP000728968">
    <property type="component" value="Unassembled WGS sequence"/>
</dbReference>
<name>A0ABS2G4Z9_FUSMR</name>
<accession>A0ABS2G4Z9</accession>
<evidence type="ECO:0000313" key="1">
    <source>
        <dbReference type="EMBL" id="MBM6875764.1"/>
    </source>
</evidence>
<dbReference type="EMBL" id="JACJLT010000095">
    <property type="protein sequence ID" value="MBM6875764.1"/>
    <property type="molecule type" value="Genomic_DNA"/>
</dbReference>
<evidence type="ECO:0000313" key="2">
    <source>
        <dbReference type="Proteomes" id="UP000728968"/>
    </source>
</evidence>
<proteinExistence type="predicted"/>
<protein>
    <recommendedName>
        <fullName evidence="3">DUF2313 domain-containing protein</fullName>
    </recommendedName>
</protein>
<feature type="non-terminal residue" evidence="1">
    <location>
        <position position="107"/>
    </location>
</feature>
<sequence>MNYLKNILKYIPPVYLEENTIKNSKVFTSAIDDFDNCIKTLYNNAILDLADDEGLDIFGANLKRPRRKIELTEDYRAILKAIIYSKQTVPTHDNILAIVKKITGFYP</sequence>
<comment type="caution">
    <text evidence="1">The sequence shown here is derived from an EMBL/GenBank/DDBJ whole genome shotgun (WGS) entry which is preliminary data.</text>
</comment>
<reference evidence="1 2" key="1">
    <citation type="journal article" date="2021" name="Sci. Rep.">
        <title>The distribution of antibiotic resistance genes in chicken gut microbiota commensals.</title>
        <authorList>
            <person name="Juricova H."/>
            <person name="Matiasovicova J."/>
            <person name="Kubasova T."/>
            <person name="Cejkova D."/>
            <person name="Rychlik I."/>
        </authorList>
    </citation>
    <scope>NUCLEOTIDE SEQUENCE [LARGE SCALE GENOMIC DNA]</scope>
    <source>
        <strain evidence="1 2">An425</strain>
    </source>
</reference>
<organism evidence="1 2">
    <name type="scientific">Fusobacterium mortiferum</name>
    <dbReference type="NCBI Taxonomy" id="850"/>
    <lineage>
        <taxon>Bacteria</taxon>
        <taxon>Fusobacteriati</taxon>
        <taxon>Fusobacteriota</taxon>
        <taxon>Fusobacteriia</taxon>
        <taxon>Fusobacteriales</taxon>
        <taxon>Fusobacteriaceae</taxon>
        <taxon>Fusobacterium</taxon>
    </lineage>
</organism>